<feature type="compositionally biased region" description="Low complexity" evidence="1">
    <location>
        <begin position="1264"/>
        <end position="1278"/>
    </location>
</feature>
<feature type="region of interest" description="Disordered" evidence="1">
    <location>
        <begin position="873"/>
        <end position="927"/>
    </location>
</feature>
<protein>
    <submittedName>
        <fullName evidence="2">Uncharacterized protein</fullName>
    </submittedName>
</protein>
<feature type="compositionally biased region" description="Low complexity" evidence="1">
    <location>
        <begin position="192"/>
        <end position="241"/>
    </location>
</feature>
<feature type="compositionally biased region" description="Low complexity" evidence="1">
    <location>
        <begin position="24"/>
        <end position="59"/>
    </location>
</feature>
<feature type="compositionally biased region" description="Polar residues" evidence="1">
    <location>
        <begin position="1057"/>
        <end position="1075"/>
    </location>
</feature>
<evidence type="ECO:0000256" key="1">
    <source>
        <dbReference type="SAM" id="MobiDB-lite"/>
    </source>
</evidence>
<keyword evidence="3" id="KW-1185">Reference proteome</keyword>
<feature type="compositionally biased region" description="Basic and acidic residues" evidence="1">
    <location>
        <begin position="1200"/>
        <end position="1209"/>
    </location>
</feature>
<feature type="compositionally biased region" description="Polar residues" evidence="1">
    <location>
        <begin position="1212"/>
        <end position="1227"/>
    </location>
</feature>
<sequence>MAAKHDAPDPVDDAESQRPSALIPTPTSPSQTASDTPSTSPAMASPASQPSPLPALALAEQTFTPLSMDMTDFGSPDDNARDKMSPAAQEGRRLLSTSRSMEHLRSHGNLSRSSTRSTGPIASASAGANIVSAMVESYETLAAKAANANLGYQLLRSRSATSRPAGLASPPSTISPSPSPSPSQAANEPTPDATSAEAASPGAAADPTLTNPIAAQTNHTTAPPTAAATPNPDTTSPDSNSVQPQEDAALPTQSPSRPNSSPEAVLTSIVGTSLSHPAPDPNKLSQAGNFLGNIAALEATAERMSMADSIEDAIREEHNELKRSESRRSSVLRARAASVASESQRSVASRKSSILDTNNAARSGGYSPGGFVMGSYNPSSAASGRLRSGSKASSSGLPAHIPENEAVEGDSTAEDFAPEYRFLPRHGPGKASTRSVASKLSLVQIAELEDPTSLTKEALDEAERAEAAGETSDVDEDIKASAHQFIEAEFADLANDIDVAQQTPVGPQPDGDATLRLQLHQPDDYQPYGHHHDAGHDRPMTSASMTTLEQAQVAFGDFDGVHCDPDAVDFPPRQAVPVQDPASQPRNSLGQRPTAYIDPATGQQMMYYPAPVPAMLNLPPKLSKKPKRQSRVPQAIVAQPRTSHESRVWLPDPTTGLRRSNEDAPYMGELLDGVDVSDLNPPPLHAAEMEQGVAPSHARQHSHASTIHASEQREVRLPPRLTDADKRKSRPIAGEGLPAQLRASAFFELPPEAVPKIENTDGSAMSVLDSLLDASAVAPVNAFTDHVYAGKLGAEVYGPEKKRKKKPAVAPVTDDKAKRKTLVKRNSSGNLLEPATADDKPKRKTLVKRNSSGNLLDPEAEKRRVSRFSLFGHKRKDDSDDDDSDDRRSMDGDRDRDRENASPNQLAPGSDEGSDESDEDEPVYQGPPTTLLAELQLRKQQNKMRTRGVHYQTQGGIRTTLLELDTVAEMERKARHGKRVTLAWEDPAAVPRQDDEDDEDVPLGMLYVAKTTDVGKRATMDVSAFMHEVRRPPGLLEQREIEENEPLSRRRDRLQGRASQQALPTSLSSLQNRMSQMPVGGLGTRSQSRVTLMLPPQSGAGGSRTDSMMGSSKADGQEDDSEPEETLAARKARLAAENPLPPPRPVSGTFTSELLKEFGPDDEEDGSKKDLDKTQVTADDEPAVVEEEETLGQRRRRLQKEREAREREMAYSSLTRAATPEPSSAMTGGTPIRPLAMAAAPAPVNKPMPLSSLLNAHPAGGHTLNPQLQPQQAQPRPLSNLPQPTPMMSVASLTMDPREAARQQREAEALRQQREMDAKLAALRAQMPSSVTTPLGAKPGGGYMNGMFNDGLGGVGLTPGAGTAGFGAAQQGYRASMMMPGASASMGMLGAGYGAVGTGSTVSLGGGLPVPLGGVVYSPGVAGGGVAASGVGMYGPGPAGLQTQGHVDMVERWRQGVMP</sequence>
<dbReference type="EMBL" id="JAZGSY010000042">
    <property type="protein sequence ID" value="KAL1842463.1"/>
    <property type="molecule type" value="Genomic_DNA"/>
</dbReference>
<feature type="region of interest" description="Disordered" evidence="1">
    <location>
        <begin position="680"/>
        <end position="714"/>
    </location>
</feature>
<evidence type="ECO:0000313" key="3">
    <source>
        <dbReference type="Proteomes" id="UP001583172"/>
    </source>
</evidence>
<feature type="region of interest" description="Disordered" evidence="1">
    <location>
        <begin position="380"/>
        <end position="411"/>
    </location>
</feature>
<feature type="compositionally biased region" description="Polar residues" evidence="1">
    <location>
        <begin position="251"/>
        <end position="262"/>
    </location>
</feature>
<evidence type="ECO:0000313" key="2">
    <source>
        <dbReference type="EMBL" id="KAL1842463.1"/>
    </source>
</evidence>
<gene>
    <name evidence="2" type="ORF">VTJ49DRAFT_5200</name>
</gene>
<dbReference type="Proteomes" id="UP001583172">
    <property type="component" value="Unassembled WGS sequence"/>
</dbReference>
<reference evidence="2 3" key="1">
    <citation type="journal article" date="2024" name="Commun. Biol.">
        <title>Comparative genomic analysis of thermophilic fungi reveals convergent evolutionary adaptations and gene losses.</title>
        <authorList>
            <person name="Steindorff A.S."/>
            <person name="Aguilar-Pontes M.V."/>
            <person name="Robinson A.J."/>
            <person name="Andreopoulos B."/>
            <person name="LaButti K."/>
            <person name="Kuo A."/>
            <person name="Mondo S."/>
            <person name="Riley R."/>
            <person name="Otillar R."/>
            <person name="Haridas S."/>
            <person name="Lipzen A."/>
            <person name="Grimwood J."/>
            <person name="Schmutz J."/>
            <person name="Clum A."/>
            <person name="Reid I.D."/>
            <person name="Moisan M.C."/>
            <person name="Butler G."/>
            <person name="Nguyen T.T.M."/>
            <person name="Dewar K."/>
            <person name="Conant G."/>
            <person name="Drula E."/>
            <person name="Henrissat B."/>
            <person name="Hansel C."/>
            <person name="Singer S."/>
            <person name="Hutchinson M.I."/>
            <person name="de Vries R.P."/>
            <person name="Natvig D.O."/>
            <person name="Powell A.J."/>
            <person name="Tsang A."/>
            <person name="Grigoriev I.V."/>
        </authorList>
    </citation>
    <scope>NUCLEOTIDE SEQUENCE [LARGE SCALE GENOMIC DNA]</scope>
    <source>
        <strain evidence="2 3">CBS 620.91</strain>
    </source>
</reference>
<feature type="region of interest" description="Disordered" evidence="1">
    <location>
        <begin position="1256"/>
        <end position="1282"/>
    </location>
</feature>
<proteinExistence type="predicted"/>
<feature type="region of interest" description="Disordered" evidence="1">
    <location>
        <begin position="319"/>
        <end position="364"/>
    </location>
</feature>
<feature type="region of interest" description="Disordered" evidence="1">
    <location>
        <begin position="1035"/>
        <end position="1127"/>
    </location>
</feature>
<feature type="compositionally biased region" description="Basic and acidic residues" evidence="1">
    <location>
        <begin position="1035"/>
        <end position="1055"/>
    </location>
</feature>
<feature type="region of interest" description="Disordered" evidence="1">
    <location>
        <begin position="161"/>
        <end position="264"/>
    </location>
</feature>
<feature type="compositionally biased region" description="Acidic residues" evidence="1">
    <location>
        <begin position="912"/>
        <end position="922"/>
    </location>
</feature>
<comment type="caution">
    <text evidence="2">The sequence shown here is derived from an EMBL/GenBank/DDBJ whole genome shotgun (WGS) entry which is preliminary data.</text>
</comment>
<feature type="compositionally biased region" description="Basic and acidic residues" evidence="1">
    <location>
        <begin position="885"/>
        <end position="900"/>
    </location>
</feature>
<feature type="region of interest" description="Disordered" evidence="1">
    <location>
        <begin position="1"/>
        <end position="122"/>
    </location>
</feature>
<accession>A0ABR3VM60</accession>
<feature type="compositionally biased region" description="Polar residues" evidence="1">
    <location>
        <begin position="351"/>
        <end position="361"/>
    </location>
</feature>
<feature type="region of interest" description="Disordered" evidence="1">
    <location>
        <begin position="1157"/>
        <end position="1231"/>
    </location>
</feature>
<organism evidence="2 3">
    <name type="scientific">Humicola insolens</name>
    <name type="common">Soft-rot fungus</name>
    <dbReference type="NCBI Taxonomy" id="85995"/>
    <lineage>
        <taxon>Eukaryota</taxon>
        <taxon>Fungi</taxon>
        <taxon>Dikarya</taxon>
        <taxon>Ascomycota</taxon>
        <taxon>Pezizomycotina</taxon>
        <taxon>Sordariomycetes</taxon>
        <taxon>Sordariomycetidae</taxon>
        <taxon>Sordariales</taxon>
        <taxon>Chaetomiaceae</taxon>
        <taxon>Mycothermus</taxon>
    </lineage>
</organism>
<feature type="compositionally biased region" description="Acidic residues" evidence="1">
    <location>
        <begin position="1178"/>
        <end position="1190"/>
    </location>
</feature>
<feature type="region of interest" description="Disordered" evidence="1">
    <location>
        <begin position="634"/>
        <end position="661"/>
    </location>
</feature>
<feature type="compositionally biased region" description="Low complexity" evidence="1">
    <location>
        <begin position="380"/>
        <end position="397"/>
    </location>
</feature>
<name>A0ABR3VM60_HUMIN</name>
<feature type="region of interest" description="Disordered" evidence="1">
    <location>
        <begin position="800"/>
        <end position="861"/>
    </location>
</feature>
<feature type="compositionally biased region" description="Basic and acidic residues" evidence="1">
    <location>
        <begin position="319"/>
        <end position="328"/>
    </location>
</feature>
<feature type="compositionally biased region" description="Polar residues" evidence="1">
    <location>
        <begin position="108"/>
        <end position="120"/>
    </location>
</feature>
<feature type="compositionally biased region" description="Low complexity" evidence="1">
    <location>
        <begin position="329"/>
        <end position="350"/>
    </location>
</feature>